<organism evidence="3 4">
    <name type="scientific">Blepharisma stoltei</name>
    <dbReference type="NCBI Taxonomy" id="1481888"/>
    <lineage>
        <taxon>Eukaryota</taxon>
        <taxon>Sar</taxon>
        <taxon>Alveolata</taxon>
        <taxon>Ciliophora</taxon>
        <taxon>Postciliodesmatophora</taxon>
        <taxon>Heterotrichea</taxon>
        <taxon>Heterotrichida</taxon>
        <taxon>Blepharismidae</taxon>
        <taxon>Blepharisma</taxon>
    </lineage>
</organism>
<gene>
    <name evidence="3" type="ORF">BSTOLATCC_MIC57107</name>
</gene>
<evidence type="ECO:0000256" key="1">
    <source>
        <dbReference type="SAM" id="Coils"/>
    </source>
</evidence>
<dbReference type="Proteomes" id="UP001162131">
    <property type="component" value="Unassembled WGS sequence"/>
</dbReference>
<feature type="coiled-coil region" evidence="1">
    <location>
        <begin position="42"/>
        <end position="76"/>
    </location>
</feature>
<reference evidence="3" key="1">
    <citation type="submission" date="2021-09" db="EMBL/GenBank/DDBJ databases">
        <authorList>
            <consortium name="AG Swart"/>
            <person name="Singh M."/>
            <person name="Singh A."/>
            <person name="Seah K."/>
            <person name="Emmerich C."/>
        </authorList>
    </citation>
    <scope>NUCLEOTIDE SEQUENCE</scope>
    <source>
        <strain evidence="3">ATCC30299</strain>
    </source>
</reference>
<accession>A0AAU9K536</accession>
<evidence type="ECO:0000256" key="2">
    <source>
        <dbReference type="SAM" id="MobiDB-lite"/>
    </source>
</evidence>
<dbReference type="AlphaFoldDB" id="A0AAU9K536"/>
<protein>
    <submittedName>
        <fullName evidence="3">Uncharacterized protein</fullName>
    </submittedName>
</protein>
<dbReference type="EMBL" id="CAJZBQ010000055">
    <property type="protein sequence ID" value="CAG9332818.1"/>
    <property type="molecule type" value="Genomic_DNA"/>
</dbReference>
<feature type="region of interest" description="Disordered" evidence="2">
    <location>
        <begin position="1"/>
        <end position="26"/>
    </location>
</feature>
<proteinExistence type="predicted"/>
<evidence type="ECO:0000313" key="3">
    <source>
        <dbReference type="EMBL" id="CAG9332818.1"/>
    </source>
</evidence>
<keyword evidence="1" id="KW-0175">Coiled coil</keyword>
<comment type="caution">
    <text evidence="3">The sequence shown here is derived from an EMBL/GenBank/DDBJ whole genome shotgun (WGS) entry which is preliminary data.</text>
</comment>
<feature type="compositionally biased region" description="Basic and acidic residues" evidence="2">
    <location>
        <begin position="12"/>
        <end position="26"/>
    </location>
</feature>
<sequence>MPTGKSTSKPPKKADDSTYIDRDKNYRLRTPNSDLSIVTVQAANDDIEKDELKQTVLELKEQVSRLQQECQIYKAKAQAARPELKKLNIYKTVCDFKTGSFLRINNGERNSRRTRSTCTSPKMVYT</sequence>
<evidence type="ECO:0000313" key="4">
    <source>
        <dbReference type="Proteomes" id="UP001162131"/>
    </source>
</evidence>
<keyword evidence="4" id="KW-1185">Reference proteome</keyword>
<name>A0AAU9K536_9CILI</name>